<dbReference type="Pfam" id="PF10744">
    <property type="entry name" value="Med1"/>
    <property type="match status" value="1"/>
</dbReference>
<feature type="compositionally biased region" description="Pro residues" evidence="8">
    <location>
        <begin position="643"/>
        <end position="653"/>
    </location>
</feature>
<keyword evidence="4 7" id="KW-0010">Activator</keyword>
<dbReference type="AlphaFoldDB" id="R7Z0D1"/>
<feature type="compositionally biased region" description="Polar residues" evidence="8">
    <location>
        <begin position="656"/>
        <end position="666"/>
    </location>
</feature>
<evidence type="ECO:0000256" key="8">
    <source>
        <dbReference type="SAM" id="MobiDB-lite"/>
    </source>
</evidence>
<feature type="compositionally biased region" description="Low complexity" evidence="8">
    <location>
        <begin position="28"/>
        <end position="47"/>
    </location>
</feature>
<comment type="similarity">
    <text evidence="2 7">Belongs to the Mediator complex subunit 1 family.</text>
</comment>
<dbReference type="GO" id="GO:0016592">
    <property type="term" value="C:mediator complex"/>
    <property type="evidence" value="ECO:0007669"/>
    <property type="project" value="InterPro"/>
</dbReference>
<feature type="region of interest" description="Disordered" evidence="8">
    <location>
        <begin position="1"/>
        <end position="88"/>
    </location>
</feature>
<keyword evidence="11" id="KW-1185">Reference proteome</keyword>
<dbReference type="RefSeq" id="XP_007782860.1">
    <property type="nucleotide sequence ID" value="XM_007784670.1"/>
</dbReference>
<feature type="compositionally biased region" description="Polar residues" evidence="8">
    <location>
        <begin position="53"/>
        <end position="64"/>
    </location>
</feature>
<feature type="compositionally biased region" description="Acidic residues" evidence="8">
    <location>
        <begin position="682"/>
        <end position="697"/>
    </location>
</feature>
<dbReference type="GO" id="GO:0003712">
    <property type="term" value="F:transcription coregulator activity"/>
    <property type="evidence" value="ECO:0007669"/>
    <property type="project" value="InterPro"/>
</dbReference>
<reference evidence="11" key="1">
    <citation type="submission" date="2012-06" db="EMBL/GenBank/DDBJ databases">
        <title>The genome sequence of Coniosporium apollinis CBS 100218.</title>
        <authorList>
            <consortium name="The Broad Institute Genome Sequencing Platform"/>
            <person name="Cuomo C."/>
            <person name="Gorbushina A."/>
            <person name="Noack S."/>
            <person name="Walker B."/>
            <person name="Young S.K."/>
            <person name="Zeng Q."/>
            <person name="Gargeya S."/>
            <person name="Fitzgerald M."/>
            <person name="Haas B."/>
            <person name="Abouelleil A."/>
            <person name="Alvarado L."/>
            <person name="Arachchi H.M."/>
            <person name="Berlin A.M."/>
            <person name="Chapman S.B."/>
            <person name="Goldberg J."/>
            <person name="Griggs A."/>
            <person name="Gujja S."/>
            <person name="Hansen M."/>
            <person name="Howarth C."/>
            <person name="Imamovic A."/>
            <person name="Larimer J."/>
            <person name="McCowan C."/>
            <person name="Montmayeur A."/>
            <person name="Murphy C."/>
            <person name="Neiman D."/>
            <person name="Pearson M."/>
            <person name="Priest M."/>
            <person name="Roberts A."/>
            <person name="Saif S."/>
            <person name="Shea T."/>
            <person name="Sisk P."/>
            <person name="Sykes S."/>
            <person name="Wortman J."/>
            <person name="Nusbaum C."/>
            <person name="Birren B."/>
        </authorList>
    </citation>
    <scope>NUCLEOTIDE SEQUENCE [LARGE SCALE GENOMIC DNA]</scope>
    <source>
        <strain evidence="11">CBS 100218</strain>
    </source>
</reference>
<keyword evidence="5 7" id="KW-0804">Transcription</keyword>
<evidence type="ECO:0000256" key="7">
    <source>
        <dbReference type="RuleBase" id="RU364059"/>
    </source>
</evidence>
<evidence type="ECO:0000259" key="9">
    <source>
        <dbReference type="Pfam" id="PF10744"/>
    </source>
</evidence>
<protein>
    <recommendedName>
        <fullName evidence="7">Mediator of RNA polymerase II transcription subunit 1</fullName>
    </recommendedName>
    <alternativeName>
        <fullName evidence="7">Mediator complex subunit 1</fullName>
    </alternativeName>
</protein>
<comment type="subcellular location">
    <subcellularLocation>
        <location evidence="1 7">Nucleus</location>
    </subcellularLocation>
</comment>
<dbReference type="GeneID" id="19904222"/>
<evidence type="ECO:0000256" key="5">
    <source>
        <dbReference type="ARBA" id="ARBA00023163"/>
    </source>
</evidence>
<evidence type="ECO:0000313" key="10">
    <source>
        <dbReference type="EMBL" id="EON67543.1"/>
    </source>
</evidence>
<dbReference type="PANTHER" id="PTHR35041:SF4">
    <property type="entry name" value="MEDIATOR OF RNA POLYMERASE II TRANSCRIPTION SUBUNIT 1"/>
    <property type="match status" value="1"/>
</dbReference>
<dbReference type="GO" id="GO:0045944">
    <property type="term" value="P:positive regulation of transcription by RNA polymerase II"/>
    <property type="evidence" value="ECO:0007669"/>
    <property type="project" value="UniProtKB-ARBA"/>
</dbReference>
<dbReference type="PANTHER" id="PTHR35041">
    <property type="entry name" value="MEDIATOR OF RNA POLYMERASE II TRANSCRIPTION SUBUNIT 1"/>
    <property type="match status" value="1"/>
</dbReference>
<organism evidence="10 11">
    <name type="scientific">Coniosporium apollinis (strain CBS 100218)</name>
    <name type="common">Rock-inhabiting black yeast</name>
    <dbReference type="NCBI Taxonomy" id="1168221"/>
    <lineage>
        <taxon>Eukaryota</taxon>
        <taxon>Fungi</taxon>
        <taxon>Dikarya</taxon>
        <taxon>Ascomycota</taxon>
        <taxon>Pezizomycotina</taxon>
        <taxon>Dothideomycetes</taxon>
        <taxon>Dothideomycetes incertae sedis</taxon>
        <taxon>Coniosporium</taxon>
    </lineage>
</organism>
<comment type="function">
    <text evidence="7">Component of the Mediator complex, a coactivator involved in the regulated transcription of nearly all RNA polymerase II-dependent genes. Mediator functions as a bridge to convey information from gene-specific regulatory proteins to the basal RNA polymerase II transcription machinery. Mediator is recruited to promoters by direct interactions with regulatory proteins and serves as a scaffold for the assembly of a functional preinitiation complex with RNA polymerase II and the general transcription factors.</text>
</comment>
<evidence type="ECO:0000313" key="11">
    <source>
        <dbReference type="Proteomes" id="UP000016924"/>
    </source>
</evidence>
<keyword evidence="6 7" id="KW-0539">Nucleus</keyword>
<evidence type="ECO:0000256" key="2">
    <source>
        <dbReference type="ARBA" id="ARBA00006210"/>
    </source>
</evidence>
<dbReference type="InterPro" id="IPR019680">
    <property type="entry name" value="Mediator_Med1"/>
</dbReference>
<feature type="domain" description="Mediator complex subunit Med1" evidence="9">
    <location>
        <begin position="173"/>
        <end position="603"/>
    </location>
</feature>
<keyword evidence="3 7" id="KW-0805">Transcription regulation</keyword>
<dbReference type="OMA" id="KWAEWIR"/>
<dbReference type="STRING" id="1168221.R7Z0D1"/>
<name>R7Z0D1_CONA1</name>
<gene>
    <name evidence="10" type="ORF">W97_06911</name>
</gene>
<evidence type="ECO:0000256" key="3">
    <source>
        <dbReference type="ARBA" id="ARBA00023015"/>
    </source>
</evidence>
<dbReference type="Proteomes" id="UP000016924">
    <property type="component" value="Unassembled WGS sequence"/>
</dbReference>
<dbReference type="HOGENOM" id="CLU_008378_0_0_1"/>
<feature type="compositionally biased region" description="Gly residues" evidence="8">
    <location>
        <begin position="67"/>
        <end position="77"/>
    </location>
</feature>
<accession>R7Z0D1</accession>
<sequence length="795" mass="84711">MATPINPSQKHPLPPNAATPNLSSSHLAAPFSSPAPRSVPSPAAHRSVPATGASAQTAHNAPTVGSTGSGPGTGPGTGPASAPAGNKLLGSSPAGMALNFDSPSTMNLLDVNMGVGGMGGVGMGLSISGMNGLGLGLGMSGMGMGMGLSSSGGRNDEEDVRKRLLGIIERVGSRPGLVSEEGVERVCRRLGLDWYADEGKAAQGTKDPFPSTAGTKFMLELDFSGRTPSCRELRYGANWEGKEEHAERGKRILQRDLRPVDEKSALGNTLDRFAGNLGRLANLNRLSTEEVDCFEVVAGVYVSLKRLFEHEKKAAMALLDPVAADADEKAEREVMCKRSGRPRMNVGKTLGLSLQYWMDRRHIRRRRARLTSTPAKAATRMDIDQKPDVEEPEEIYSLTIECESSPAELYPPIRKSDAWISEAIEKSSHDIFSTSNIDWLEPPSTYETPPSLDATQASAMSLDANNTGKLPNVRFVARLNPPLVVPLNIAVQIHSSVGTEIPPGSILPTMFEDLLLKRDDTDAAKATGVGDAKEIRSETEVFVAGRDGTGTKRRHVNGLFVPKSGYYGCILEEVPFRHPREIVEILPVLRQHAFLNSLLRSTFLPADSASAISSNGTTVSALPSLALDITLSAYPTPTLTLVFPPPSSQPSPPTIMATNGVTSLSTDELPAPHENGLTNGDSDNDDNEDSTDDDDENTPVAITLQILPNADVLVLEQNLVPALPAHPPLALAPVSGTKAVVQPEGGKAEEVRVESREEYEERKARLEQRLARALDVCGEVGVWVEWIGGMGGVAG</sequence>
<dbReference type="EMBL" id="JH767588">
    <property type="protein sequence ID" value="EON67543.1"/>
    <property type="molecule type" value="Genomic_DNA"/>
</dbReference>
<evidence type="ECO:0000256" key="1">
    <source>
        <dbReference type="ARBA" id="ARBA00004123"/>
    </source>
</evidence>
<evidence type="ECO:0000256" key="6">
    <source>
        <dbReference type="ARBA" id="ARBA00023242"/>
    </source>
</evidence>
<dbReference type="eggNOG" id="ENOG502RYK5">
    <property type="taxonomic scope" value="Eukaryota"/>
</dbReference>
<feature type="region of interest" description="Disordered" evidence="8">
    <location>
        <begin position="643"/>
        <end position="697"/>
    </location>
</feature>
<dbReference type="OrthoDB" id="5310959at2759"/>
<proteinExistence type="inferred from homology"/>
<evidence type="ECO:0000256" key="4">
    <source>
        <dbReference type="ARBA" id="ARBA00023159"/>
    </source>
</evidence>